<accession>A0ABN8EC60</accession>
<feature type="DNA-binding region" description="H-T-H motif" evidence="4">
    <location>
        <begin position="39"/>
        <end position="58"/>
    </location>
</feature>
<dbReference type="PROSITE" id="PS50977">
    <property type="entry name" value="HTH_TETR_2"/>
    <property type="match status" value="1"/>
</dbReference>
<proteinExistence type="predicted"/>
<keyword evidence="2 4" id="KW-0238">DNA-binding</keyword>
<dbReference type="InterPro" id="IPR001647">
    <property type="entry name" value="HTH_TetR"/>
</dbReference>
<dbReference type="Proteomes" id="UP000838100">
    <property type="component" value="Unassembled WGS sequence"/>
</dbReference>
<keyword evidence="1" id="KW-0805">Transcription regulation</keyword>
<dbReference type="Pfam" id="PF00440">
    <property type="entry name" value="TetR_N"/>
    <property type="match status" value="1"/>
</dbReference>
<dbReference type="SUPFAM" id="SSF46689">
    <property type="entry name" value="Homeodomain-like"/>
    <property type="match status" value="1"/>
</dbReference>
<evidence type="ECO:0000256" key="3">
    <source>
        <dbReference type="ARBA" id="ARBA00023163"/>
    </source>
</evidence>
<gene>
    <name evidence="6" type="primary">betI_1</name>
    <name evidence="6" type="ORF">SIN8267_00176</name>
</gene>
<evidence type="ECO:0000256" key="1">
    <source>
        <dbReference type="ARBA" id="ARBA00023015"/>
    </source>
</evidence>
<evidence type="ECO:0000256" key="4">
    <source>
        <dbReference type="PROSITE-ProRule" id="PRU00335"/>
    </source>
</evidence>
<evidence type="ECO:0000256" key="2">
    <source>
        <dbReference type="ARBA" id="ARBA00023125"/>
    </source>
</evidence>
<comment type="caution">
    <text evidence="6">The sequence shown here is derived from an EMBL/GenBank/DDBJ whole genome shotgun (WGS) entry which is preliminary data.</text>
</comment>
<dbReference type="Gene3D" id="1.10.357.10">
    <property type="entry name" value="Tetracycline Repressor, domain 2"/>
    <property type="match status" value="1"/>
</dbReference>
<feature type="domain" description="HTH tetR-type" evidence="5">
    <location>
        <begin position="16"/>
        <end position="76"/>
    </location>
</feature>
<dbReference type="PRINTS" id="PR00455">
    <property type="entry name" value="HTHTETR"/>
</dbReference>
<keyword evidence="7" id="KW-1185">Reference proteome</keyword>
<dbReference type="PANTHER" id="PTHR30055">
    <property type="entry name" value="HTH-TYPE TRANSCRIPTIONAL REGULATOR RUTR"/>
    <property type="match status" value="1"/>
</dbReference>
<evidence type="ECO:0000313" key="7">
    <source>
        <dbReference type="Proteomes" id="UP000838100"/>
    </source>
</evidence>
<dbReference type="EMBL" id="CAKLPX010000001">
    <property type="protein sequence ID" value="CAH0990093.1"/>
    <property type="molecule type" value="Genomic_DNA"/>
</dbReference>
<protein>
    <submittedName>
        <fullName evidence="6">HTH-type transcriptional regulator BetI</fullName>
    </submittedName>
</protein>
<dbReference type="PANTHER" id="PTHR30055:SF234">
    <property type="entry name" value="HTH-TYPE TRANSCRIPTIONAL REGULATOR BETI"/>
    <property type="match status" value="1"/>
</dbReference>
<sequence>MTSTPINTDKRRTRSQLTRKKLMSAALSCYEQQGILSTTMDDIATSAGVGRATLYRHFSNRDEVLTQVVIKDLEELQQLLQTRIKKQPNAQEYFVEGVLLILRETPKRAMSVILFGEHSAALTSRLTLSQDAFKELGEQMLTPFYRYAQVNNQLRPGVTLALMVEWVTRVVVSFVTNPSRILKTEKQLRAFLYPALVSPLLK</sequence>
<evidence type="ECO:0000313" key="6">
    <source>
        <dbReference type="EMBL" id="CAH0990093.1"/>
    </source>
</evidence>
<name>A0ABN8EC60_9GAMM</name>
<dbReference type="InterPro" id="IPR050109">
    <property type="entry name" value="HTH-type_TetR-like_transc_reg"/>
</dbReference>
<keyword evidence="3" id="KW-0804">Transcription</keyword>
<dbReference type="InterPro" id="IPR009057">
    <property type="entry name" value="Homeodomain-like_sf"/>
</dbReference>
<organism evidence="6 7">
    <name type="scientific">Sinobacterium norvegicum</name>
    <dbReference type="NCBI Taxonomy" id="1641715"/>
    <lineage>
        <taxon>Bacteria</taxon>
        <taxon>Pseudomonadati</taxon>
        <taxon>Pseudomonadota</taxon>
        <taxon>Gammaproteobacteria</taxon>
        <taxon>Cellvibrionales</taxon>
        <taxon>Spongiibacteraceae</taxon>
        <taxon>Sinobacterium</taxon>
    </lineage>
</organism>
<evidence type="ECO:0000259" key="5">
    <source>
        <dbReference type="PROSITE" id="PS50977"/>
    </source>
</evidence>
<reference evidence="6" key="1">
    <citation type="submission" date="2021-12" db="EMBL/GenBank/DDBJ databases">
        <authorList>
            <person name="Rodrigo-Torres L."/>
            <person name="Arahal R. D."/>
            <person name="Lucena T."/>
        </authorList>
    </citation>
    <scope>NUCLEOTIDE SEQUENCE</scope>
    <source>
        <strain evidence="6">CECT 8267</strain>
    </source>
</reference>